<sequence length="770" mass="87929">MKLKNKQKLTRLSLRIKGIVQGVGFRPFIYGLAKRYFLTGFVLNDTSGVKIEIEGEVKKTKDFLDKIKLEAPPLAMIEEINCEELLPKGYSAFEIKRSKKEKEKFIPLSADISICADCLRELFDKDDKRYHYPFINCTNCGPRFTIIEDIPYDRAHTTMKEFKLCPKCQSEYEDPSDRRFHAQPNACPLCGPRVSLFDNKRRKIQTDEPIKKAVYLLKKGFIVAVKGLGGFHLACDAASKKAVTTLRKRKYREDKPFALMAMDIKEIREFCEVSDAEEKLLLSPRRPILLLRKRKECSLPDEIAPRNKYLGMMLPYTPLHYLLLNETGLTLVMTSGNISDEPIVYKNEEAFKRLEKIADYFLINDRKIQIRTDDSVARVFKEKEMLIRRSRGYAPQPIRVRTFFDEPILAVGGELKNTFCLARENYAFLSHHIGDLENLSALTSFEEGIEHYSKIFHISPKIVASDLHPDYLSTQFARKYCRSSSFSPELVFVQHHHAHIASCLIDNNQERKVIGVAFDGAGLGDDGAIWGGEFLVADLANFVRVAHLKYLPLPGGEKAVKEPWRMAISYLNEVYGDNFQSLDIPFLKSIDKDKLDILLKIIKRRINCPLTSSVGRLFDAVSALTGVRSKINYEAQAARELEMLASEKEEGSYPFLTTEENGLFIIDTRSIIKSIVNDLLEKEEREKIAARFHNTIAEVIEQTCSRLRGRFNLNEVALSGGVFQNIFLLERTFRRLNSSGFCVYIHKRVPSNDGGISLGQAVIAHYKISR</sequence>
<evidence type="ECO:0000256" key="1">
    <source>
        <dbReference type="ARBA" id="ARBA00004711"/>
    </source>
</evidence>
<evidence type="ECO:0000256" key="2">
    <source>
        <dbReference type="ARBA" id="ARBA00008097"/>
    </source>
</evidence>
<comment type="catalytic activity">
    <reaction evidence="9">
        <text>an acyl phosphate + H2O = a carboxylate + phosphate + H(+)</text>
        <dbReference type="Rhea" id="RHEA:14965"/>
        <dbReference type="ChEBI" id="CHEBI:15377"/>
        <dbReference type="ChEBI" id="CHEBI:15378"/>
        <dbReference type="ChEBI" id="CHEBI:29067"/>
        <dbReference type="ChEBI" id="CHEBI:43474"/>
        <dbReference type="ChEBI" id="CHEBI:59918"/>
        <dbReference type="EC" id="3.6.1.7"/>
    </reaction>
</comment>
<dbReference type="InterPro" id="IPR036046">
    <property type="entry name" value="Acylphosphatase-like_dom_sf"/>
</dbReference>
<evidence type="ECO:0000256" key="9">
    <source>
        <dbReference type="PROSITE-ProRule" id="PRU00520"/>
    </source>
</evidence>
<dbReference type="Pfam" id="PF00708">
    <property type="entry name" value="Acylphosphatase"/>
    <property type="match status" value="1"/>
</dbReference>
<dbReference type="InterPro" id="IPR017968">
    <property type="entry name" value="Acylphosphatase_CS"/>
</dbReference>
<dbReference type="InterPro" id="IPR004421">
    <property type="entry name" value="Carbamoyltransferase_HypF"/>
</dbReference>
<evidence type="ECO:0000256" key="6">
    <source>
        <dbReference type="ARBA" id="ARBA00022833"/>
    </source>
</evidence>
<evidence type="ECO:0000256" key="4">
    <source>
        <dbReference type="ARBA" id="ARBA00022723"/>
    </source>
</evidence>
<evidence type="ECO:0000256" key="3">
    <source>
        <dbReference type="ARBA" id="ARBA00022598"/>
    </source>
</evidence>
<dbReference type="GO" id="GO:0051604">
    <property type="term" value="P:protein maturation"/>
    <property type="evidence" value="ECO:0007669"/>
    <property type="project" value="TreeGrafter"/>
</dbReference>
<feature type="domain" description="YrdC-like" evidence="11">
    <location>
        <begin position="207"/>
        <end position="392"/>
    </location>
</feature>
<keyword evidence="3" id="KW-0436">Ligase</keyword>
<dbReference type="Pfam" id="PF01300">
    <property type="entry name" value="Sua5_yciO_yrdC"/>
    <property type="match status" value="1"/>
</dbReference>
<feature type="active site" evidence="9">
    <location>
        <position position="44"/>
    </location>
</feature>
<feature type="active site" evidence="9">
    <location>
        <position position="26"/>
    </location>
</feature>
<name>A0A523S1H4_UNCAE</name>
<evidence type="ECO:0000313" key="12">
    <source>
        <dbReference type="EMBL" id="TET11862.1"/>
    </source>
</evidence>
<dbReference type="InterPro" id="IPR055128">
    <property type="entry name" value="HypF_C_2"/>
</dbReference>
<gene>
    <name evidence="12" type="primary">hypF</name>
    <name evidence="12" type="ORF">E3J84_02335</name>
</gene>
<dbReference type="PROSITE" id="PS00150">
    <property type="entry name" value="ACYLPHOSPHATASE_1"/>
    <property type="match status" value="1"/>
</dbReference>
<comment type="catalytic activity">
    <reaction evidence="7">
        <text>C-terminal L-cysteinyl-[HypE protein] + carbamoyl phosphate + ATP + H2O = C-terminal S-carboxamide-L-cysteinyl-[HypE protein] + AMP + phosphate + diphosphate + H(+)</text>
        <dbReference type="Rhea" id="RHEA:55636"/>
        <dbReference type="Rhea" id="RHEA-COMP:14247"/>
        <dbReference type="Rhea" id="RHEA-COMP:14392"/>
        <dbReference type="ChEBI" id="CHEBI:15377"/>
        <dbReference type="ChEBI" id="CHEBI:15378"/>
        <dbReference type="ChEBI" id="CHEBI:30616"/>
        <dbReference type="ChEBI" id="CHEBI:33019"/>
        <dbReference type="ChEBI" id="CHEBI:43474"/>
        <dbReference type="ChEBI" id="CHEBI:58228"/>
        <dbReference type="ChEBI" id="CHEBI:76913"/>
        <dbReference type="ChEBI" id="CHEBI:139126"/>
        <dbReference type="ChEBI" id="CHEBI:456215"/>
    </reaction>
</comment>
<reference evidence="12 13" key="1">
    <citation type="submission" date="2019-03" db="EMBL/GenBank/DDBJ databases">
        <title>Metabolic potential of uncultured bacteria and archaea associated with petroleum seepage in deep-sea sediments.</title>
        <authorList>
            <person name="Dong X."/>
            <person name="Hubert C."/>
        </authorList>
    </citation>
    <scope>NUCLEOTIDE SEQUENCE [LARGE SCALE GENOMIC DNA]</scope>
    <source>
        <strain evidence="12">E44_bin7</strain>
    </source>
</reference>
<dbReference type="GO" id="GO:0016743">
    <property type="term" value="F:carboxyl- or carbamoyltransferase activity"/>
    <property type="evidence" value="ECO:0007669"/>
    <property type="project" value="UniProtKB-UniRule"/>
</dbReference>
<dbReference type="Pfam" id="PF07503">
    <property type="entry name" value="zf-HYPF"/>
    <property type="match status" value="2"/>
</dbReference>
<dbReference type="InterPro" id="IPR041440">
    <property type="entry name" value="HypF_C"/>
</dbReference>
<dbReference type="Gene3D" id="3.90.870.50">
    <property type="match status" value="1"/>
</dbReference>
<comment type="pathway">
    <text evidence="1">Protein modification; [NiFe] hydrogenase maturation.</text>
</comment>
<feature type="domain" description="Acylphosphatase-like" evidence="10">
    <location>
        <begin position="11"/>
        <end position="97"/>
    </location>
</feature>
<dbReference type="InterPro" id="IPR006070">
    <property type="entry name" value="Sua5-like_dom"/>
</dbReference>
<dbReference type="Pfam" id="PF22521">
    <property type="entry name" value="HypF_C_2"/>
    <property type="match status" value="1"/>
</dbReference>
<dbReference type="UniPathway" id="UPA00335"/>
<dbReference type="InterPro" id="IPR001792">
    <property type="entry name" value="Acylphosphatase-like_dom"/>
</dbReference>
<dbReference type="Pfam" id="PF17788">
    <property type="entry name" value="HypF_C"/>
    <property type="match status" value="1"/>
</dbReference>
<dbReference type="GO" id="GO:0003725">
    <property type="term" value="F:double-stranded RNA binding"/>
    <property type="evidence" value="ECO:0007669"/>
    <property type="project" value="InterPro"/>
</dbReference>
<dbReference type="InterPro" id="IPR051060">
    <property type="entry name" value="Carbamoyltrans_HypF-like"/>
</dbReference>
<evidence type="ECO:0000256" key="7">
    <source>
        <dbReference type="ARBA" id="ARBA00048220"/>
    </source>
</evidence>
<dbReference type="PROSITE" id="PS51160">
    <property type="entry name" value="ACYLPHOSPHATASE_3"/>
    <property type="match status" value="1"/>
</dbReference>
<dbReference type="Gene3D" id="3.30.420.40">
    <property type="match status" value="1"/>
</dbReference>
<comment type="caution">
    <text evidence="12">The sequence shown here is derived from an EMBL/GenBank/DDBJ whole genome shotgun (WGS) entry which is preliminary data.</text>
</comment>
<dbReference type="EMBL" id="SOKJ01000124">
    <property type="protein sequence ID" value="TET11862.1"/>
    <property type="molecule type" value="Genomic_DNA"/>
</dbReference>
<organism evidence="12 13">
    <name type="scientific">Aerophobetes bacterium</name>
    <dbReference type="NCBI Taxonomy" id="2030807"/>
    <lineage>
        <taxon>Bacteria</taxon>
        <taxon>Candidatus Aerophobota</taxon>
    </lineage>
</organism>
<evidence type="ECO:0000259" key="11">
    <source>
        <dbReference type="PROSITE" id="PS51163"/>
    </source>
</evidence>
<dbReference type="InterPro" id="IPR017945">
    <property type="entry name" value="DHBP_synth_RibB-like_a/b_dom"/>
</dbReference>
<dbReference type="InterPro" id="IPR043129">
    <property type="entry name" value="ATPase_NBD"/>
</dbReference>
<accession>A0A523S1H4</accession>
<evidence type="ECO:0000313" key="13">
    <source>
        <dbReference type="Proteomes" id="UP000316360"/>
    </source>
</evidence>
<dbReference type="SUPFAM" id="SSF54975">
    <property type="entry name" value="Acylphosphatase/BLUF domain-like"/>
    <property type="match status" value="1"/>
</dbReference>
<evidence type="ECO:0000256" key="8">
    <source>
        <dbReference type="PIRNR" id="PIRNR006256"/>
    </source>
</evidence>
<dbReference type="SUPFAM" id="SSF53067">
    <property type="entry name" value="Actin-like ATPase domain"/>
    <property type="match status" value="1"/>
</dbReference>
<protein>
    <recommendedName>
        <fullName evidence="8">Carbamoyltransferase</fullName>
        <ecNumber evidence="8">6.2.-.-</ecNumber>
    </recommendedName>
</protein>
<keyword evidence="6" id="KW-0862">Zinc</keyword>
<dbReference type="PANTHER" id="PTHR42959:SF1">
    <property type="entry name" value="CARBAMOYLTRANSFERASE HYPF"/>
    <property type="match status" value="1"/>
</dbReference>
<dbReference type="EC" id="6.2.-.-" evidence="8"/>
<dbReference type="InterPro" id="IPR011125">
    <property type="entry name" value="Znf_HypF"/>
</dbReference>
<dbReference type="SUPFAM" id="SSF55821">
    <property type="entry name" value="YrdC/RibB"/>
    <property type="match status" value="1"/>
</dbReference>
<dbReference type="GO" id="GO:0003998">
    <property type="term" value="F:acylphosphatase activity"/>
    <property type="evidence" value="ECO:0007669"/>
    <property type="project" value="UniProtKB-EC"/>
</dbReference>
<dbReference type="FunFam" id="3.30.420.40:FF:000124">
    <property type="entry name" value="Carbamoyltransferase HypF"/>
    <property type="match status" value="1"/>
</dbReference>
<dbReference type="GO" id="GO:0016874">
    <property type="term" value="F:ligase activity"/>
    <property type="evidence" value="ECO:0007669"/>
    <property type="project" value="UniProtKB-UniRule"/>
</dbReference>
<dbReference type="AlphaFoldDB" id="A0A523S1H4"/>
<keyword evidence="9" id="KW-0378">Hydrolase</keyword>
<keyword evidence="4" id="KW-0479">Metal-binding</keyword>
<dbReference type="Gene3D" id="3.30.420.360">
    <property type="match status" value="1"/>
</dbReference>
<proteinExistence type="inferred from homology"/>
<evidence type="ECO:0000259" key="10">
    <source>
        <dbReference type="PROSITE" id="PS51160"/>
    </source>
</evidence>
<dbReference type="PANTHER" id="PTHR42959">
    <property type="entry name" value="CARBAMOYLTRANSFERASE"/>
    <property type="match status" value="1"/>
</dbReference>
<dbReference type="PIRSF" id="PIRSF006256">
    <property type="entry name" value="CMPcnvr_hdrg_mat"/>
    <property type="match status" value="1"/>
</dbReference>
<dbReference type="GO" id="GO:0008270">
    <property type="term" value="F:zinc ion binding"/>
    <property type="evidence" value="ECO:0007669"/>
    <property type="project" value="UniProtKB-KW"/>
</dbReference>
<keyword evidence="12" id="KW-0808">Transferase</keyword>
<dbReference type="NCBIfam" id="TIGR00143">
    <property type="entry name" value="hypF"/>
    <property type="match status" value="1"/>
</dbReference>
<dbReference type="PROSITE" id="PS51163">
    <property type="entry name" value="YRDC"/>
    <property type="match status" value="1"/>
</dbReference>
<dbReference type="Proteomes" id="UP000316360">
    <property type="component" value="Unassembled WGS sequence"/>
</dbReference>
<comment type="similarity">
    <text evidence="2 8">Belongs to the carbamoyltransferase HypF family.</text>
</comment>
<evidence type="ECO:0000256" key="5">
    <source>
        <dbReference type="ARBA" id="ARBA00022771"/>
    </source>
</evidence>
<keyword evidence="5" id="KW-0863">Zinc-finger</keyword>
<dbReference type="Gene3D" id="3.30.110.120">
    <property type="match status" value="1"/>
</dbReference>